<keyword evidence="8" id="KW-1133">Transmembrane helix</keyword>
<dbReference type="Gene3D" id="3.30.565.10">
    <property type="entry name" value="Histidine kinase-like ATPase, C-terminal domain"/>
    <property type="match status" value="1"/>
</dbReference>
<dbReference type="InterPro" id="IPR004358">
    <property type="entry name" value="Sig_transdc_His_kin-like_C"/>
</dbReference>
<evidence type="ECO:0000256" key="7">
    <source>
        <dbReference type="ARBA" id="ARBA00023012"/>
    </source>
</evidence>
<keyword evidence="7" id="KW-0902">Two-component regulatory system</keyword>
<keyword evidence="8" id="KW-0812">Transmembrane</keyword>
<dbReference type="PANTHER" id="PTHR43065:SF46">
    <property type="entry name" value="C4-DICARBOXYLATE TRANSPORT SENSOR PROTEIN DCTB"/>
    <property type="match status" value="1"/>
</dbReference>
<gene>
    <name evidence="10" type="ORF">GCM10007907_11860</name>
</gene>
<dbReference type="RefSeq" id="WP_284195519.1">
    <property type="nucleotide sequence ID" value="NZ_BSOG01000001.1"/>
</dbReference>
<dbReference type="PRINTS" id="PR00344">
    <property type="entry name" value="BCTRLSENSOR"/>
</dbReference>
<keyword evidence="11" id="KW-1185">Reference proteome</keyword>
<dbReference type="PANTHER" id="PTHR43065">
    <property type="entry name" value="SENSOR HISTIDINE KINASE"/>
    <property type="match status" value="1"/>
</dbReference>
<evidence type="ECO:0000256" key="2">
    <source>
        <dbReference type="ARBA" id="ARBA00012438"/>
    </source>
</evidence>
<dbReference type="InterPro" id="IPR003594">
    <property type="entry name" value="HATPase_dom"/>
</dbReference>
<evidence type="ECO:0000256" key="8">
    <source>
        <dbReference type="SAM" id="Phobius"/>
    </source>
</evidence>
<protein>
    <recommendedName>
        <fullName evidence="2">histidine kinase</fullName>
        <ecNumber evidence="2">2.7.13.3</ecNumber>
    </recommendedName>
</protein>
<keyword evidence="6" id="KW-0067">ATP-binding</keyword>
<evidence type="ECO:0000313" key="10">
    <source>
        <dbReference type="EMBL" id="GLR12396.1"/>
    </source>
</evidence>
<evidence type="ECO:0000256" key="3">
    <source>
        <dbReference type="ARBA" id="ARBA00022679"/>
    </source>
</evidence>
<feature type="domain" description="Histidine kinase" evidence="9">
    <location>
        <begin position="193"/>
        <end position="408"/>
    </location>
</feature>
<proteinExistence type="predicted"/>
<keyword evidence="8" id="KW-0472">Membrane</keyword>
<name>A0ABQ5YBS6_9NEIS</name>
<sequence>MASSPPMLRRPRLILLALVLLLGLCSAAAMPLRDSPRWLVTLMLAAGILLAWHWRLSGQIGRQPRDEPLPAPPSDMQAQLRALNTLEAQLEYAPVALFRVQSRQVSPLNSRARRLIAPGYASDRNSLYEQLSGEAPNKRRLISFEAEHGTERALISTATLINAGEAERVVALMPVESELEAETLKAWQQLVHVLTHEIMNSLTPVASLSRTANDILAESRDQVPAIMHDNLSISLAAISRRADSLADFVATYRSLSAMPPPQPERIVLHDLFARLSALVGPAWRQRGGEAHFSVDPVSLELRADAGQLEQALINLATNAFEATQAQGHGLLTVSARLAQGSRLRIEVSDNGPGVPEALVGQIFTPFFSTKSKGRGVGLALVRQLVHGNGGTVRYARRVSGGGLFIITF</sequence>
<dbReference type="InterPro" id="IPR036890">
    <property type="entry name" value="HATPase_C_sf"/>
</dbReference>
<keyword evidence="5" id="KW-0418">Kinase</keyword>
<keyword evidence="3" id="KW-0808">Transferase</keyword>
<dbReference type="EC" id="2.7.13.3" evidence="2"/>
<evidence type="ECO:0000256" key="5">
    <source>
        <dbReference type="ARBA" id="ARBA00022777"/>
    </source>
</evidence>
<dbReference type="PROSITE" id="PS50109">
    <property type="entry name" value="HIS_KIN"/>
    <property type="match status" value="1"/>
</dbReference>
<evidence type="ECO:0000256" key="4">
    <source>
        <dbReference type="ARBA" id="ARBA00022741"/>
    </source>
</evidence>
<organism evidence="10 11">
    <name type="scientific">Chitinimonas prasina</name>
    <dbReference type="NCBI Taxonomy" id="1434937"/>
    <lineage>
        <taxon>Bacteria</taxon>
        <taxon>Pseudomonadati</taxon>
        <taxon>Pseudomonadota</taxon>
        <taxon>Betaproteobacteria</taxon>
        <taxon>Neisseriales</taxon>
        <taxon>Chitinibacteraceae</taxon>
        <taxon>Chitinimonas</taxon>
    </lineage>
</organism>
<keyword evidence="4" id="KW-0547">Nucleotide-binding</keyword>
<feature type="transmembrane region" description="Helical" evidence="8">
    <location>
        <begin position="37"/>
        <end position="56"/>
    </location>
</feature>
<reference evidence="11" key="1">
    <citation type="journal article" date="2019" name="Int. J. Syst. Evol. Microbiol.">
        <title>The Global Catalogue of Microorganisms (GCM) 10K type strain sequencing project: providing services to taxonomists for standard genome sequencing and annotation.</title>
        <authorList>
            <consortium name="The Broad Institute Genomics Platform"/>
            <consortium name="The Broad Institute Genome Sequencing Center for Infectious Disease"/>
            <person name="Wu L."/>
            <person name="Ma J."/>
        </authorList>
    </citation>
    <scope>NUCLEOTIDE SEQUENCE [LARGE SCALE GENOMIC DNA]</scope>
    <source>
        <strain evidence="11">NBRC 110044</strain>
    </source>
</reference>
<dbReference type="SMART" id="SM00387">
    <property type="entry name" value="HATPase_c"/>
    <property type="match status" value="1"/>
</dbReference>
<comment type="catalytic activity">
    <reaction evidence="1">
        <text>ATP + protein L-histidine = ADP + protein N-phospho-L-histidine.</text>
        <dbReference type="EC" id="2.7.13.3"/>
    </reaction>
</comment>
<evidence type="ECO:0000313" key="11">
    <source>
        <dbReference type="Proteomes" id="UP001156706"/>
    </source>
</evidence>
<dbReference type="InterPro" id="IPR005467">
    <property type="entry name" value="His_kinase_dom"/>
</dbReference>
<dbReference type="Pfam" id="PF02518">
    <property type="entry name" value="HATPase_c"/>
    <property type="match status" value="1"/>
</dbReference>
<dbReference type="Proteomes" id="UP001156706">
    <property type="component" value="Unassembled WGS sequence"/>
</dbReference>
<dbReference type="EMBL" id="BSOG01000001">
    <property type="protein sequence ID" value="GLR12396.1"/>
    <property type="molecule type" value="Genomic_DNA"/>
</dbReference>
<comment type="caution">
    <text evidence="10">The sequence shown here is derived from an EMBL/GenBank/DDBJ whole genome shotgun (WGS) entry which is preliminary data.</text>
</comment>
<dbReference type="SUPFAM" id="SSF55874">
    <property type="entry name" value="ATPase domain of HSP90 chaperone/DNA topoisomerase II/histidine kinase"/>
    <property type="match status" value="1"/>
</dbReference>
<accession>A0ABQ5YBS6</accession>
<evidence type="ECO:0000256" key="6">
    <source>
        <dbReference type="ARBA" id="ARBA00022840"/>
    </source>
</evidence>
<evidence type="ECO:0000256" key="1">
    <source>
        <dbReference type="ARBA" id="ARBA00000085"/>
    </source>
</evidence>
<evidence type="ECO:0000259" key="9">
    <source>
        <dbReference type="PROSITE" id="PS50109"/>
    </source>
</evidence>